<name>A0A8H3NTL0_9EURO</name>
<reference evidence="1 2" key="1">
    <citation type="submission" date="2020-01" db="EMBL/GenBank/DDBJ databases">
        <title>Draft genome sequence of Aspergillus udagawae IFM 46972.</title>
        <authorList>
            <person name="Takahashi H."/>
            <person name="Yaguchi T."/>
        </authorList>
    </citation>
    <scope>NUCLEOTIDE SEQUENCE [LARGE SCALE GENOMIC DNA]</scope>
    <source>
        <strain evidence="1 2">IFM 46972</strain>
    </source>
</reference>
<protein>
    <submittedName>
        <fullName evidence="1">Uncharacterized protein</fullName>
    </submittedName>
</protein>
<evidence type="ECO:0000313" key="1">
    <source>
        <dbReference type="EMBL" id="GFF39547.1"/>
    </source>
</evidence>
<evidence type="ECO:0000313" key="2">
    <source>
        <dbReference type="Proteomes" id="UP000465221"/>
    </source>
</evidence>
<dbReference type="AlphaFoldDB" id="A0A8H3NTL0"/>
<dbReference type="Proteomes" id="UP000465221">
    <property type="component" value="Unassembled WGS sequence"/>
</dbReference>
<comment type="caution">
    <text evidence="1">The sequence shown here is derived from an EMBL/GenBank/DDBJ whole genome shotgun (WGS) entry which is preliminary data.</text>
</comment>
<gene>
    <name evidence="1" type="ORF">IFM46972_05913</name>
</gene>
<dbReference type="EMBL" id="BLKC01000038">
    <property type="protein sequence ID" value="GFF39547.1"/>
    <property type="molecule type" value="Genomic_DNA"/>
</dbReference>
<organism evidence="1 2">
    <name type="scientific">Aspergillus udagawae</name>
    <dbReference type="NCBI Taxonomy" id="91492"/>
    <lineage>
        <taxon>Eukaryota</taxon>
        <taxon>Fungi</taxon>
        <taxon>Dikarya</taxon>
        <taxon>Ascomycota</taxon>
        <taxon>Pezizomycotina</taxon>
        <taxon>Eurotiomycetes</taxon>
        <taxon>Eurotiomycetidae</taxon>
        <taxon>Eurotiales</taxon>
        <taxon>Aspergillaceae</taxon>
        <taxon>Aspergillus</taxon>
        <taxon>Aspergillus subgen. Fumigati</taxon>
    </lineage>
</organism>
<accession>A0A8H3NTL0</accession>
<sequence>MPGPNGFPSSRQDEILPDWLKFTRKVIVDIIGSKLRELKKPAAVLLNVSGLLCKKVAENIFRLTELCVECRASNTRRIPGITASRRCKLSEACFGS</sequence>
<proteinExistence type="predicted"/>